<dbReference type="GO" id="GO:0005524">
    <property type="term" value="F:ATP binding"/>
    <property type="evidence" value="ECO:0007669"/>
    <property type="project" value="UniProtKB-UniRule"/>
</dbReference>
<evidence type="ECO:0000313" key="4">
    <source>
        <dbReference type="Proteomes" id="UP000243819"/>
    </source>
</evidence>
<protein>
    <submittedName>
        <fullName evidence="3">YheC/D like ATP-grasp</fullName>
    </submittedName>
</protein>
<reference evidence="4" key="1">
    <citation type="submission" date="2016-10" db="EMBL/GenBank/DDBJ databases">
        <authorList>
            <person name="Varghese N."/>
            <person name="Submissions S."/>
        </authorList>
    </citation>
    <scope>NUCLEOTIDE SEQUENCE [LARGE SCALE GENOMIC DNA]</scope>
    <source>
        <strain evidence="4">DSM 13577</strain>
    </source>
</reference>
<dbReference type="InterPro" id="IPR011761">
    <property type="entry name" value="ATP-grasp"/>
</dbReference>
<dbReference type="GO" id="GO:0046872">
    <property type="term" value="F:metal ion binding"/>
    <property type="evidence" value="ECO:0007669"/>
    <property type="project" value="InterPro"/>
</dbReference>
<accession>A0A1H9ZN06</accession>
<proteinExistence type="predicted"/>
<sequence>MKKRIIGLLYSGELDKDLYLKYQNACNKLPDQIVLLPITKENLKKRSFALPQGIYNLCYNNTDKIIKEVEKIVGKNRVFNRITKFDKWEIYNLLLPTKEILLPKTLEFTSANLKYFSEIEDKIILKPKIGSKGEGVILLEKKEDGYYLIDKAFNNPVKFSHIDEIIHYISILTKGYLIQKFVENKRLGTNFFDIRIYVQKNIWGRWQITGGISRIAVNKSFITNIVKKVVDYTIPLQELYSERVVFEIIENLTYTSLQVANILEGKFGLLGELAVDYSLGLNDKIYIIEVNGKPMKTLAKRLQSPELYNNLYLRPMEYAYYLTKTKL</sequence>
<dbReference type="RefSeq" id="WP_091349663.1">
    <property type="nucleotide sequence ID" value="NZ_FOIF01000011.1"/>
</dbReference>
<dbReference type="STRING" id="1120990.SAMN03080614_101119"/>
<dbReference type="PROSITE" id="PS50975">
    <property type="entry name" value="ATP_GRASP"/>
    <property type="match status" value="1"/>
</dbReference>
<feature type="domain" description="ATP-grasp" evidence="2">
    <location>
        <begin position="87"/>
        <end position="320"/>
    </location>
</feature>
<keyword evidence="4" id="KW-1185">Reference proteome</keyword>
<evidence type="ECO:0000313" key="3">
    <source>
        <dbReference type="EMBL" id="SES83037.1"/>
    </source>
</evidence>
<keyword evidence="1" id="KW-0547">Nucleotide-binding</keyword>
<evidence type="ECO:0000256" key="1">
    <source>
        <dbReference type="PROSITE-ProRule" id="PRU00409"/>
    </source>
</evidence>
<evidence type="ECO:0000259" key="2">
    <source>
        <dbReference type="PROSITE" id="PS50975"/>
    </source>
</evidence>
<dbReference type="AlphaFoldDB" id="A0A1H9ZN06"/>
<dbReference type="EMBL" id="FOIF01000011">
    <property type="protein sequence ID" value="SES83037.1"/>
    <property type="molecule type" value="Genomic_DNA"/>
</dbReference>
<dbReference type="OrthoDB" id="1809801at2"/>
<dbReference type="SUPFAM" id="SSF56059">
    <property type="entry name" value="Glutathione synthetase ATP-binding domain-like"/>
    <property type="match status" value="1"/>
</dbReference>
<gene>
    <name evidence="3" type="ORF">SAMN03080614_101119</name>
</gene>
<name>A0A1H9ZN06_9FIRM</name>
<organism evidence="3 4">
    <name type="scientific">Anaerobranca gottschalkii DSM 13577</name>
    <dbReference type="NCBI Taxonomy" id="1120990"/>
    <lineage>
        <taxon>Bacteria</taxon>
        <taxon>Bacillati</taxon>
        <taxon>Bacillota</taxon>
        <taxon>Clostridia</taxon>
        <taxon>Eubacteriales</taxon>
        <taxon>Proteinivoracaceae</taxon>
        <taxon>Anaerobranca</taxon>
    </lineage>
</organism>
<dbReference type="Pfam" id="PF14398">
    <property type="entry name" value="ATPgrasp_YheCD"/>
    <property type="match status" value="1"/>
</dbReference>
<dbReference type="InterPro" id="IPR026838">
    <property type="entry name" value="YheC/D"/>
</dbReference>
<dbReference type="Proteomes" id="UP000243819">
    <property type="component" value="Unassembled WGS sequence"/>
</dbReference>
<keyword evidence="1" id="KW-0067">ATP-binding</keyword>